<sequence length="100" mass="11777">MTSSSQNNINYSSLIGFFYQHGIGYDYYYIGKKFNQVTGDYFFPRDYNKAFEWYSKLSEGGNYRVMCMLARCYKHGYGVKKDEKKAFELYLKSAEGVKDI</sequence>
<reference evidence="1 2" key="1">
    <citation type="submission" date="2018-06" db="EMBL/GenBank/DDBJ databases">
        <title>Comparative genomics reveals the genomic features of Rhizophagus irregularis, R. cerebriforme, R. diaphanum and Gigaspora rosea, and their symbiotic lifestyle signature.</title>
        <authorList>
            <person name="Morin E."/>
            <person name="San Clemente H."/>
            <person name="Chen E.C.H."/>
            <person name="De La Providencia I."/>
            <person name="Hainaut M."/>
            <person name="Kuo A."/>
            <person name="Kohler A."/>
            <person name="Murat C."/>
            <person name="Tang N."/>
            <person name="Roy S."/>
            <person name="Loubradou J."/>
            <person name="Henrissat B."/>
            <person name="Grigoriev I.V."/>
            <person name="Corradi N."/>
            <person name="Roux C."/>
            <person name="Martin F.M."/>
        </authorList>
    </citation>
    <scope>NUCLEOTIDE SEQUENCE [LARGE SCALE GENOMIC DNA]</scope>
    <source>
        <strain evidence="1 2">DAOM 227022</strain>
    </source>
</reference>
<dbReference type="Pfam" id="PF08238">
    <property type="entry name" value="Sel1"/>
    <property type="match status" value="2"/>
</dbReference>
<dbReference type="Gene3D" id="1.25.40.10">
    <property type="entry name" value="Tetratricopeptide repeat domain"/>
    <property type="match status" value="1"/>
</dbReference>
<dbReference type="Proteomes" id="UP000265703">
    <property type="component" value="Unassembled WGS sequence"/>
</dbReference>
<keyword evidence="2" id="KW-1185">Reference proteome</keyword>
<dbReference type="PANTHER" id="PTHR43628">
    <property type="entry name" value="ACTIVATOR OF C KINASE PROTEIN 1-RELATED"/>
    <property type="match status" value="1"/>
</dbReference>
<evidence type="ECO:0000313" key="2">
    <source>
        <dbReference type="Proteomes" id="UP000265703"/>
    </source>
</evidence>
<gene>
    <name evidence="1" type="ORF">C1645_818562</name>
</gene>
<dbReference type="SUPFAM" id="SSF81901">
    <property type="entry name" value="HCP-like"/>
    <property type="match status" value="1"/>
</dbReference>
<proteinExistence type="predicted"/>
<protein>
    <submittedName>
        <fullName evidence="1">Uncharacterized protein</fullName>
    </submittedName>
</protein>
<dbReference type="EMBL" id="QKYT01000090">
    <property type="protein sequence ID" value="RIA94093.1"/>
    <property type="molecule type" value="Genomic_DNA"/>
</dbReference>
<name>A0A397T7B2_9GLOM</name>
<dbReference type="InterPro" id="IPR006597">
    <property type="entry name" value="Sel1-like"/>
</dbReference>
<organism evidence="1 2">
    <name type="scientific">Glomus cerebriforme</name>
    <dbReference type="NCBI Taxonomy" id="658196"/>
    <lineage>
        <taxon>Eukaryota</taxon>
        <taxon>Fungi</taxon>
        <taxon>Fungi incertae sedis</taxon>
        <taxon>Mucoromycota</taxon>
        <taxon>Glomeromycotina</taxon>
        <taxon>Glomeromycetes</taxon>
        <taxon>Glomerales</taxon>
        <taxon>Glomeraceae</taxon>
        <taxon>Glomus</taxon>
    </lineage>
</organism>
<dbReference type="InterPro" id="IPR052945">
    <property type="entry name" value="Mitotic_Regulator"/>
</dbReference>
<comment type="caution">
    <text evidence="1">The sequence shown here is derived from an EMBL/GenBank/DDBJ whole genome shotgun (WGS) entry which is preliminary data.</text>
</comment>
<accession>A0A397T7B2</accession>
<evidence type="ECO:0000313" key="1">
    <source>
        <dbReference type="EMBL" id="RIA94093.1"/>
    </source>
</evidence>
<dbReference type="SMART" id="SM00671">
    <property type="entry name" value="SEL1"/>
    <property type="match status" value="2"/>
</dbReference>
<dbReference type="OrthoDB" id="2384430at2759"/>
<dbReference type="AlphaFoldDB" id="A0A397T7B2"/>
<dbReference type="STRING" id="658196.A0A397T7B2"/>
<dbReference type="InterPro" id="IPR011990">
    <property type="entry name" value="TPR-like_helical_dom_sf"/>
</dbReference>
<dbReference type="PANTHER" id="PTHR43628:SF1">
    <property type="entry name" value="CHITIN SYNTHASE REGULATORY FACTOR 2-RELATED"/>
    <property type="match status" value="1"/>
</dbReference>